<reference evidence="1 2" key="1">
    <citation type="submission" date="2019-03" db="EMBL/GenBank/DDBJ databases">
        <title>Genomics of glacier-inhabiting Cryobacterium strains.</title>
        <authorList>
            <person name="Liu Q."/>
            <person name="Xin Y.-H."/>
        </authorList>
    </citation>
    <scope>NUCLEOTIDE SEQUENCE [LARGE SCALE GENOMIC DNA]</scope>
    <source>
        <strain evidence="1 2">Hh34</strain>
    </source>
</reference>
<accession>A0A4R8VL22</accession>
<name>A0A4R8VL22_9MICO</name>
<gene>
    <name evidence="1" type="ORF">E3O11_10035</name>
</gene>
<dbReference type="EMBL" id="SOFE01000019">
    <property type="protein sequence ID" value="TFB84228.1"/>
    <property type="molecule type" value="Genomic_DNA"/>
</dbReference>
<evidence type="ECO:0000313" key="2">
    <source>
        <dbReference type="Proteomes" id="UP000297963"/>
    </source>
</evidence>
<evidence type="ECO:0000313" key="1">
    <source>
        <dbReference type="EMBL" id="TFB84228.1"/>
    </source>
</evidence>
<organism evidence="1 2">
    <name type="scientific">Cryobacterium levicorallinum</name>
    <dbReference type="NCBI Taxonomy" id="995038"/>
    <lineage>
        <taxon>Bacteria</taxon>
        <taxon>Bacillati</taxon>
        <taxon>Actinomycetota</taxon>
        <taxon>Actinomycetes</taxon>
        <taxon>Micrococcales</taxon>
        <taxon>Microbacteriaceae</taxon>
        <taxon>Cryobacterium</taxon>
    </lineage>
</organism>
<comment type="caution">
    <text evidence="1">The sequence shown here is derived from an EMBL/GenBank/DDBJ whole genome shotgun (WGS) entry which is preliminary data.</text>
</comment>
<dbReference type="Proteomes" id="UP000297963">
    <property type="component" value="Unassembled WGS sequence"/>
</dbReference>
<protein>
    <submittedName>
        <fullName evidence="1">Uncharacterized protein</fullName>
    </submittedName>
</protein>
<dbReference type="AlphaFoldDB" id="A0A4R8VL22"/>
<proteinExistence type="predicted"/>
<dbReference type="Pfam" id="PF05834">
    <property type="entry name" value="Lycopene_cycl"/>
    <property type="match status" value="1"/>
</dbReference>
<dbReference type="Gene3D" id="3.50.50.60">
    <property type="entry name" value="FAD/NAD(P)-binding domain"/>
    <property type="match status" value="1"/>
</dbReference>
<dbReference type="InterPro" id="IPR036188">
    <property type="entry name" value="FAD/NAD-bd_sf"/>
</dbReference>
<sequence>MAPAADADLVIMGVGLAGLTLAARLARERSGPRVVLLEPRTAYRDDRSWWFWRPEQHDLSHLVSRRWKTWTFFRCGGLDRSAPSARAGLPVRSGQRLLRERAVRHCRFAARRPAPRGACRHGYSGFGRRSSGDQRGYAVGASGD</sequence>
<dbReference type="SUPFAM" id="SSF51905">
    <property type="entry name" value="FAD/NAD(P)-binding domain"/>
    <property type="match status" value="1"/>
</dbReference>